<evidence type="ECO:0000313" key="2">
    <source>
        <dbReference type="Proteomes" id="UP000789759"/>
    </source>
</evidence>
<sequence>MRKDRFDFLVDYIAEFNRIQQGIQNETEIERLKDFWFFEITKSKLENDDKQKLNELKEECIRELEQTQPGTNDFNHIRDGICYKKEIPNLEVNRCWFREIRNSRNLSEEQKVALNIQHDEKLKALSNEKYNKINEEIPKIETAAEIYKDNEYDQYFIDKSNNQFHSIYKIEDVDEFVNNIIKKNYLYKTIKEIFDQENNVITFSKIVEPNDNKQFFFKKIRPLVKNQEYLNKIDKILEKDDLDDVTDNKKQKQTSRRMKKIKEDINMIIPKTQSFLM</sequence>
<reference evidence="1" key="1">
    <citation type="submission" date="2021-06" db="EMBL/GenBank/DDBJ databases">
        <authorList>
            <person name="Kallberg Y."/>
            <person name="Tangrot J."/>
            <person name="Rosling A."/>
        </authorList>
    </citation>
    <scope>NUCLEOTIDE SEQUENCE</scope>
    <source>
        <strain evidence="1">FL966</strain>
    </source>
</reference>
<comment type="caution">
    <text evidence="1">The sequence shown here is derived from an EMBL/GenBank/DDBJ whole genome shotgun (WGS) entry which is preliminary data.</text>
</comment>
<accession>A0A9N9PF50</accession>
<dbReference type="EMBL" id="CAJVQA010038049">
    <property type="protein sequence ID" value="CAG8810532.1"/>
    <property type="molecule type" value="Genomic_DNA"/>
</dbReference>
<name>A0A9N9PF50_9GLOM</name>
<protein>
    <submittedName>
        <fullName evidence="1">2998_t:CDS:1</fullName>
    </submittedName>
</protein>
<keyword evidence="2" id="KW-1185">Reference proteome</keyword>
<dbReference type="Proteomes" id="UP000789759">
    <property type="component" value="Unassembled WGS sequence"/>
</dbReference>
<organism evidence="1 2">
    <name type="scientific">Cetraspora pellucida</name>
    <dbReference type="NCBI Taxonomy" id="1433469"/>
    <lineage>
        <taxon>Eukaryota</taxon>
        <taxon>Fungi</taxon>
        <taxon>Fungi incertae sedis</taxon>
        <taxon>Mucoromycota</taxon>
        <taxon>Glomeromycotina</taxon>
        <taxon>Glomeromycetes</taxon>
        <taxon>Diversisporales</taxon>
        <taxon>Gigasporaceae</taxon>
        <taxon>Cetraspora</taxon>
    </lineage>
</organism>
<evidence type="ECO:0000313" key="1">
    <source>
        <dbReference type="EMBL" id="CAG8810532.1"/>
    </source>
</evidence>
<proteinExistence type="predicted"/>
<gene>
    <name evidence="1" type="ORF">CPELLU_LOCUS18598</name>
</gene>
<dbReference type="AlphaFoldDB" id="A0A9N9PF50"/>